<dbReference type="EMBL" id="DVLP01000424">
    <property type="protein sequence ID" value="HIT76833.1"/>
    <property type="molecule type" value="Genomic_DNA"/>
</dbReference>
<dbReference type="PANTHER" id="PTHR18964">
    <property type="entry name" value="ROK (REPRESSOR, ORF, KINASE) FAMILY"/>
    <property type="match status" value="1"/>
</dbReference>
<accession>A0A9D1KPW6</accession>
<dbReference type="SUPFAM" id="SSF53067">
    <property type="entry name" value="Actin-like ATPase domain"/>
    <property type="match status" value="1"/>
</dbReference>
<evidence type="ECO:0000313" key="2">
    <source>
        <dbReference type="EMBL" id="HIT76833.1"/>
    </source>
</evidence>
<organism evidence="2 3">
    <name type="scientific">Candidatus Avipropionibacterium avicola</name>
    <dbReference type="NCBI Taxonomy" id="2840701"/>
    <lineage>
        <taxon>Bacteria</taxon>
        <taxon>Bacillati</taxon>
        <taxon>Actinomycetota</taxon>
        <taxon>Actinomycetes</taxon>
        <taxon>Propionibacteriales</taxon>
        <taxon>Propionibacteriaceae</taxon>
        <taxon>Propionibacteriaceae incertae sedis</taxon>
        <taxon>Candidatus Avipropionibacterium</taxon>
    </lineage>
</organism>
<dbReference type="InterPro" id="IPR000600">
    <property type="entry name" value="ROK"/>
</dbReference>
<proteinExistence type="inferred from homology"/>
<dbReference type="Pfam" id="PF00480">
    <property type="entry name" value="ROK"/>
    <property type="match status" value="2"/>
</dbReference>
<comment type="caution">
    <text evidence="2">The sequence shown here is derived from an EMBL/GenBank/DDBJ whole genome shotgun (WGS) entry which is preliminary data.</text>
</comment>
<dbReference type="InterPro" id="IPR043129">
    <property type="entry name" value="ATPase_NBD"/>
</dbReference>
<dbReference type="AlphaFoldDB" id="A0A9D1KPW6"/>
<feature type="non-terminal residue" evidence="2">
    <location>
        <position position="1"/>
    </location>
</feature>
<dbReference type="Gene3D" id="3.30.420.40">
    <property type="match status" value="3"/>
</dbReference>
<dbReference type="PANTHER" id="PTHR18964:SF149">
    <property type="entry name" value="BIFUNCTIONAL UDP-N-ACETYLGLUCOSAMINE 2-EPIMERASE_N-ACETYLMANNOSAMINE KINASE"/>
    <property type="match status" value="1"/>
</dbReference>
<reference evidence="2" key="2">
    <citation type="journal article" date="2021" name="PeerJ">
        <title>Extensive microbial diversity within the chicken gut microbiome revealed by metagenomics and culture.</title>
        <authorList>
            <person name="Gilroy R."/>
            <person name="Ravi A."/>
            <person name="Getino M."/>
            <person name="Pursley I."/>
            <person name="Horton D.L."/>
            <person name="Alikhan N.F."/>
            <person name="Baker D."/>
            <person name="Gharbi K."/>
            <person name="Hall N."/>
            <person name="Watson M."/>
            <person name="Adriaenssens E.M."/>
            <person name="Foster-Nyarko E."/>
            <person name="Jarju S."/>
            <person name="Secka A."/>
            <person name="Antonio M."/>
            <person name="Oren A."/>
            <person name="Chaudhuri R.R."/>
            <person name="La Ragione R."/>
            <person name="Hildebrand F."/>
            <person name="Pallen M.J."/>
        </authorList>
    </citation>
    <scope>NUCLEOTIDE SEQUENCE</scope>
    <source>
        <strain evidence="2">ChiGjej1B1-24693</strain>
    </source>
</reference>
<dbReference type="CDD" id="cd23763">
    <property type="entry name" value="ASKHA_ATPase_ROK"/>
    <property type="match status" value="1"/>
</dbReference>
<protein>
    <submittedName>
        <fullName evidence="2">ROK family protein</fullName>
    </submittedName>
</protein>
<gene>
    <name evidence="2" type="ORF">IAA98_14735</name>
</gene>
<reference evidence="2" key="1">
    <citation type="submission" date="2020-10" db="EMBL/GenBank/DDBJ databases">
        <authorList>
            <person name="Gilroy R."/>
        </authorList>
    </citation>
    <scope>NUCLEOTIDE SEQUENCE</scope>
    <source>
        <strain evidence="2">ChiGjej1B1-24693</strain>
    </source>
</reference>
<sequence>ATQIPGWTGLELAATVGRWFDCPGAAGNDAHYAAVAEHWKGNARFARDMAFLLTGHRSGFALIIDGRLHVGRSGAAGEFGNLAHLHENEATELLASEGITLAELLTAAQAGDVRANDVVSRMARGVAQGTAVLAMAIDPEVVVLGGPFAKGNPLLLDRVREELVGLCINPPVVELSCLGDEAVALGAARTALDLVESSERMFGSAELSPQPG</sequence>
<evidence type="ECO:0000256" key="1">
    <source>
        <dbReference type="ARBA" id="ARBA00006479"/>
    </source>
</evidence>
<comment type="similarity">
    <text evidence="1">Belongs to the ROK (NagC/XylR) family.</text>
</comment>
<name>A0A9D1KPW6_9ACTN</name>
<dbReference type="Proteomes" id="UP000886842">
    <property type="component" value="Unassembled WGS sequence"/>
</dbReference>
<evidence type="ECO:0000313" key="3">
    <source>
        <dbReference type="Proteomes" id="UP000886842"/>
    </source>
</evidence>